<dbReference type="Gene3D" id="1.20.120.1630">
    <property type="match status" value="1"/>
</dbReference>
<feature type="transmembrane region" description="Helical" evidence="5">
    <location>
        <begin position="80"/>
        <end position="98"/>
    </location>
</feature>
<dbReference type="RefSeq" id="WP_188253642.1">
    <property type="nucleotide sequence ID" value="NZ_JABVCF010000002.1"/>
</dbReference>
<sequence length="225" mass="24399">MISKLEDVLGKAFIVVVFFFLAMTQWASIVVIIRDRDSVDFWILVLSSRVLGLLFLCLVVGLTVVRHAPKLSAGGLEPRLSALAGTFALMLLVVLPTGSVGPGLLAGSTILIAIGSALSIYCLSWLGRSFSIMASARSLVTSGPYGVVRHPLYAAEAISVVGVLIANWSAAALLVGAVQFAFQFRRMFNEERVLRRTFPEYANYAATVPMFIPRLPMPMPRPERG</sequence>
<name>A0A942I1I7_9HYPH</name>
<dbReference type="GO" id="GO:0012505">
    <property type="term" value="C:endomembrane system"/>
    <property type="evidence" value="ECO:0007669"/>
    <property type="project" value="UniProtKB-SubCell"/>
</dbReference>
<dbReference type="Pfam" id="PF04191">
    <property type="entry name" value="PEMT"/>
    <property type="match status" value="1"/>
</dbReference>
<dbReference type="PANTHER" id="PTHR12714">
    <property type="entry name" value="PROTEIN-S ISOPRENYLCYSTEINE O-METHYLTRANSFERASE"/>
    <property type="match status" value="1"/>
</dbReference>
<feature type="transmembrane region" description="Helical" evidence="5">
    <location>
        <begin position="12"/>
        <end position="33"/>
    </location>
</feature>
<comment type="caution">
    <text evidence="6">The sequence shown here is derived from an EMBL/GenBank/DDBJ whole genome shotgun (WGS) entry which is preliminary data.</text>
</comment>
<dbReference type="GO" id="GO:0016740">
    <property type="term" value="F:transferase activity"/>
    <property type="evidence" value="ECO:0007669"/>
    <property type="project" value="UniProtKB-ARBA"/>
</dbReference>
<evidence type="ECO:0000313" key="7">
    <source>
        <dbReference type="Proteomes" id="UP000680348"/>
    </source>
</evidence>
<keyword evidence="2 5" id="KW-0812">Transmembrane</keyword>
<reference evidence="6" key="1">
    <citation type="submission" date="2021-04" db="EMBL/GenBank/DDBJ databases">
        <title>Pseudaminobacter soli sp. nov., isolated from paddy soil contaminated by heavy metals.</title>
        <authorList>
            <person name="Zhang K."/>
        </authorList>
    </citation>
    <scope>NUCLEOTIDE SEQUENCE</scope>
    <source>
        <strain evidence="6">19-2017</strain>
    </source>
</reference>
<protein>
    <submittedName>
        <fullName evidence="6">Isoprenylcysteine carboxylmethyltransferase family protein</fullName>
    </submittedName>
</protein>
<feature type="transmembrane region" description="Helical" evidence="5">
    <location>
        <begin position="39"/>
        <end position="68"/>
    </location>
</feature>
<accession>A0A942I1I7</accession>
<evidence type="ECO:0000256" key="4">
    <source>
        <dbReference type="ARBA" id="ARBA00023136"/>
    </source>
</evidence>
<feature type="transmembrane region" description="Helical" evidence="5">
    <location>
        <begin position="160"/>
        <end position="182"/>
    </location>
</feature>
<evidence type="ECO:0000256" key="2">
    <source>
        <dbReference type="ARBA" id="ARBA00022692"/>
    </source>
</evidence>
<evidence type="ECO:0000256" key="5">
    <source>
        <dbReference type="SAM" id="Phobius"/>
    </source>
</evidence>
<organism evidence="6 7">
    <name type="scientific">Pseudaminobacter soli</name>
    <name type="common">ex Zhang et al. 2022</name>
    <dbReference type="NCBI Taxonomy" id="2831468"/>
    <lineage>
        <taxon>Bacteria</taxon>
        <taxon>Pseudomonadati</taxon>
        <taxon>Pseudomonadota</taxon>
        <taxon>Alphaproteobacteria</taxon>
        <taxon>Hyphomicrobiales</taxon>
        <taxon>Phyllobacteriaceae</taxon>
        <taxon>Pseudaminobacter</taxon>
    </lineage>
</organism>
<proteinExistence type="predicted"/>
<gene>
    <name evidence="6" type="ORF">KEU06_05545</name>
</gene>
<dbReference type="Proteomes" id="UP000680348">
    <property type="component" value="Unassembled WGS sequence"/>
</dbReference>
<dbReference type="AlphaFoldDB" id="A0A942I1I7"/>
<feature type="transmembrane region" description="Helical" evidence="5">
    <location>
        <begin position="104"/>
        <end position="123"/>
    </location>
</feature>
<keyword evidence="4 5" id="KW-0472">Membrane</keyword>
<evidence type="ECO:0000256" key="1">
    <source>
        <dbReference type="ARBA" id="ARBA00004127"/>
    </source>
</evidence>
<keyword evidence="7" id="KW-1185">Reference proteome</keyword>
<evidence type="ECO:0000256" key="3">
    <source>
        <dbReference type="ARBA" id="ARBA00022989"/>
    </source>
</evidence>
<dbReference type="PANTHER" id="PTHR12714:SF9">
    <property type="entry name" value="PROTEIN-S-ISOPRENYLCYSTEINE O-METHYLTRANSFERASE"/>
    <property type="match status" value="1"/>
</dbReference>
<comment type="subcellular location">
    <subcellularLocation>
        <location evidence="1">Endomembrane system</location>
        <topology evidence="1">Multi-pass membrane protein</topology>
    </subcellularLocation>
</comment>
<dbReference type="InterPro" id="IPR007318">
    <property type="entry name" value="Phopholipid_MeTrfase"/>
</dbReference>
<dbReference type="EMBL" id="JAGWCR010000002">
    <property type="protein sequence ID" value="MBS3648092.1"/>
    <property type="molecule type" value="Genomic_DNA"/>
</dbReference>
<evidence type="ECO:0000313" key="6">
    <source>
        <dbReference type="EMBL" id="MBS3648092.1"/>
    </source>
</evidence>
<keyword evidence="3 5" id="KW-1133">Transmembrane helix</keyword>